<name>A0A2P7AXK6_9HYPH</name>
<dbReference type="AlphaFoldDB" id="A0A2P7AXK6"/>
<accession>A0A2P7AXK6</accession>
<comment type="caution">
    <text evidence="1">The sequence shown here is derived from an EMBL/GenBank/DDBJ whole genome shotgun (WGS) entry which is preliminary data.</text>
</comment>
<evidence type="ECO:0000313" key="1">
    <source>
        <dbReference type="EMBL" id="PSH58924.1"/>
    </source>
</evidence>
<dbReference type="EMBL" id="PGGM01000017">
    <property type="protein sequence ID" value="PSH58924.1"/>
    <property type="molecule type" value="Genomic_DNA"/>
</dbReference>
<evidence type="ECO:0000313" key="2">
    <source>
        <dbReference type="Proteomes" id="UP000241764"/>
    </source>
</evidence>
<organism evidence="1 2">
    <name type="scientific">Phyllobacterium sophorae</name>
    <dbReference type="NCBI Taxonomy" id="1520277"/>
    <lineage>
        <taxon>Bacteria</taxon>
        <taxon>Pseudomonadati</taxon>
        <taxon>Pseudomonadota</taxon>
        <taxon>Alphaproteobacteria</taxon>
        <taxon>Hyphomicrobiales</taxon>
        <taxon>Phyllobacteriaceae</taxon>
        <taxon>Phyllobacterium</taxon>
    </lineage>
</organism>
<keyword evidence="2" id="KW-1185">Reference proteome</keyword>
<sequence length="114" mass="12518">MFAGRPPSRLDVVRFMIGGAHATAWVVSILSKPRRSTQAFIGANQNGIEPQPQMVVKIGPWRQLQFPQMLRSRAPPSVGRLSLMGEAFHMIASTPPLSLPSMGKIHMVETIALM</sequence>
<reference evidence="2" key="1">
    <citation type="submission" date="2017-11" db="EMBL/GenBank/DDBJ databases">
        <authorList>
            <person name="Kuznetsova I."/>
            <person name="Sazanova A."/>
            <person name="Chirak E."/>
            <person name="Safronova V."/>
            <person name="Willems A."/>
        </authorList>
    </citation>
    <scope>NUCLEOTIDE SEQUENCE [LARGE SCALE GENOMIC DNA]</scope>
    <source>
        <strain evidence="2">CCBAU 03422</strain>
    </source>
</reference>
<dbReference type="Proteomes" id="UP000241764">
    <property type="component" value="Unassembled WGS sequence"/>
</dbReference>
<protein>
    <submittedName>
        <fullName evidence="1">Uncharacterized protein</fullName>
    </submittedName>
</protein>
<gene>
    <name evidence="1" type="ORF">CU103_26970</name>
</gene>
<proteinExistence type="predicted"/>